<dbReference type="InterPro" id="IPR007265">
    <property type="entry name" value="COG_su3"/>
</dbReference>
<dbReference type="Proteomes" id="UP000005237">
    <property type="component" value="Unassembled WGS sequence"/>
</dbReference>
<name>A0A8R1E9J3_CAEJA</name>
<dbReference type="PANTHER" id="PTHR13302:SF8">
    <property type="entry name" value="CONSERVED OLIGOMERIC GOLGI COMPLEX SUBUNIT 3"/>
    <property type="match status" value="1"/>
</dbReference>
<dbReference type="AlphaFoldDB" id="A0A8R1E9J3"/>
<dbReference type="GO" id="GO:0007030">
    <property type="term" value="P:Golgi organization"/>
    <property type="evidence" value="ECO:0007669"/>
    <property type="project" value="TreeGrafter"/>
</dbReference>
<proteinExistence type="predicted"/>
<dbReference type="GO" id="GO:0017119">
    <property type="term" value="C:Golgi transport complex"/>
    <property type="evidence" value="ECO:0007669"/>
    <property type="project" value="TreeGrafter"/>
</dbReference>
<evidence type="ECO:0000313" key="2">
    <source>
        <dbReference type="Proteomes" id="UP000005237"/>
    </source>
</evidence>
<reference evidence="1" key="2">
    <citation type="submission" date="2022-06" db="UniProtKB">
        <authorList>
            <consortium name="EnsemblMetazoa"/>
        </authorList>
    </citation>
    <scope>IDENTIFICATION</scope>
    <source>
        <strain evidence="1">DF5081</strain>
    </source>
</reference>
<dbReference type="GO" id="GO:0006886">
    <property type="term" value="P:intracellular protein transport"/>
    <property type="evidence" value="ECO:0007669"/>
    <property type="project" value="InterPro"/>
</dbReference>
<protein>
    <submittedName>
        <fullName evidence="1">Component of oligomeric Golgi complex 3</fullName>
    </submittedName>
</protein>
<evidence type="ECO:0000313" key="1">
    <source>
        <dbReference type="EnsemblMetazoa" id="CJA31512.1"/>
    </source>
</evidence>
<reference evidence="2" key="1">
    <citation type="submission" date="2010-08" db="EMBL/GenBank/DDBJ databases">
        <authorList>
            <consortium name="Caenorhabditis japonica Sequencing Consortium"/>
            <person name="Wilson R.K."/>
        </authorList>
    </citation>
    <scope>NUCLEOTIDE SEQUENCE [LARGE SCALE GENOMIC DNA]</scope>
    <source>
        <strain evidence="2">DF5081</strain>
    </source>
</reference>
<dbReference type="PANTHER" id="PTHR13302">
    <property type="entry name" value="CONSERVED OLIGOMERIC GOLGI COMPLEX COMPONENT 3"/>
    <property type="match status" value="1"/>
</dbReference>
<keyword evidence="2" id="KW-1185">Reference proteome</keyword>
<dbReference type="GO" id="GO:0016020">
    <property type="term" value="C:membrane"/>
    <property type="evidence" value="ECO:0007669"/>
    <property type="project" value="InterPro"/>
</dbReference>
<accession>A0A8R1E9J3</accession>
<sequence length="117" mass="13235">MHAKFIVRLERICSDLHRRLKDNFDLSKHPKLSAAVLKDIASEAYKNVGNKFAEIREAYSLYIGVSETESILLSPVRKRVIDVFTRVNAFAAKSYDDDSKAVAALPNVQQLVLMLNK</sequence>
<dbReference type="EnsemblMetazoa" id="CJA31512.1">
    <property type="protein sequence ID" value="CJA31512.1"/>
    <property type="gene ID" value="WBGene00207359"/>
</dbReference>
<dbReference type="GO" id="GO:0005801">
    <property type="term" value="C:cis-Golgi network"/>
    <property type="evidence" value="ECO:0007669"/>
    <property type="project" value="InterPro"/>
</dbReference>
<organism evidence="1 2">
    <name type="scientific">Caenorhabditis japonica</name>
    <dbReference type="NCBI Taxonomy" id="281687"/>
    <lineage>
        <taxon>Eukaryota</taxon>
        <taxon>Metazoa</taxon>
        <taxon>Ecdysozoa</taxon>
        <taxon>Nematoda</taxon>
        <taxon>Chromadorea</taxon>
        <taxon>Rhabditida</taxon>
        <taxon>Rhabditina</taxon>
        <taxon>Rhabditomorpha</taxon>
        <taxon>Rhabditoidea</taxon>
        <taxon>Rhabditidae</taxon>
        <taxon>Peloderinae</taxon>
        <taxon>Caenorhabditis</taxon>
    </lineage>
</organism>
<dbReference type="GO" id="GO:0006891">
    <property type="term" value="P:intra-Golgi vesicle-mediated transport"/>
    <property type="evidence" value="ECO:0007669"/>
    <property type="project" value="TreeGrafter"/>
</dbReference>